<dbReference type="EnsemblPlants" id="LPERR07G06920.1">
    <property type="protein sequence ID" value="LPERR07G06920.1"/>
    <property type="gene ID" value="LPERR07G06920"/>
</dbReference>
<feature type="compositionally biased region" description="Polar residues" evidence="1">
    <location>
        <begin position="1"/>
        <end position="10"/>
    </location>
</feature>
<reference evidence="2 3" key="1">
    <citation type="submission" date="2012-08" db="EMBL/GenBank/DDBJ databases">
        <title>Oryza genome evolution.</title>
        <authorList>
            <person name="Wing R.A."/>
        </authorList>
    </citation>
    <scope>NUCLEOTIDE SEQUENCE</scope>
</reference>
<reference evidence="3" key="2">
    <citation type="submission" date="2013-12" db="EMBL/GenBank/DDBJ databases">
        <authorList>
            <person name="Yu Y."/>
            <person name="Lee S."/>
            <person name="de Baynast K."/>
            <person name="Wissotski M."/>
            <person name="Liu L."/>
            <person name="Talag J."/>
            <person name="Goicoechea J."/>
            <person name="Angelova A."/>
            <person name="Jetty R."/>
            <person name="Kudrna D."/>
            <person name="Golser W."/>
            <person name="Rivera L."/>
            <person name="Zhang J."/>
            <person name="Wing R."/>
        </authorList>
    </citation>
    <scope>NUCLEOTIDE SEQUENCE</scope>
</reference>
<dbReference type="Proteomes" id="UP000032180">
    <property type="component" value="Chromosome 7"/>
</dbReference>
<feature type="region of interest" description="Disordered" evidence="1">
    <location>
        <begin position="1"/>
        <end position="83"/>
    </location>
</feature>
<dbReference type="Gramene" id="LPERR07G06920.1">
    <property type="protein sequence ID" value="LPERR07G06920.1"/>
    <property type="gene ID" value="LPERR07G06920"/>
</dbReference>
<dbReference type="HOGENOM" id="CLU_1909703_0_0_1"/>
<protein>
    <submittedName>
        <fullName evidence="2">Uncharacterized protein</fullName>
    </submittedName>
</protein>
<name>A0A0D9WX18_9ORYZ</name>
<evidence type="ECO:0000313" key="2">
    <source>
        <dbReference type="EnsemblPlants" id="LPERR07G06920.1"/>
    </source>
</evidence>
<feature type="compositionally biased region" description="Gly residues" evidence="1">
    <location>
        <begin position="18"/>
        <end position="37"/>
    </location>
</feature>
<reference evidence="2" key="3">
    <citation type="submission" date="2015-04" db="UniProtKB">
        <authorList>
            <consortium name="EnsemblPlants"/>
        </authorList>
    </citation>
    <scope>IDENTIFICATION</scope>
</reference>
<evidence type="ECO:0000313" key="3">
    <source>
        <dbReference type="Proteomes" id="UP000032180"/>
    </source>
</evidence>
<dbReference type="AlphaFoldDB" id="A0A0D9WX18"/>
<keyword evidence="3" id="KW-1185">Reference proteome</keyword>
<organism evidence="2 3">
    <name type="scientific">Leersia perrieri</name>
    <dbReference type="NCBI Taxonomy" id="77586"/>
    <lineage>
        <taxon>Eukaryota</taxon>
        <taxon>Viridiplantae</taxon>
        <taxon>Streptophyta</taxon>
        <taxon>Embryophyta</taxon>
        <taxon>Tracheophyta</taxon>
        <taxon>Spermatophyta</taxon>
        <taxon>Magnoliopsida</taxon>
        <taxon>Liliopsida</taxon>
        <taxon>Poales</taxon>
        <taxon>Poaceae</taxon>
        <taxon>BOP clade</taxon>
        <taxon>Oryzoideae</taxon>
        <taxon>Oryzeae</taxon>
        <taxon>Oryzinae</taxon>
        <taxon>Leersia</taxon>
    </lineage>
</organism>
<sequence>MSGSNNASRKQNPRARAGGCGRSGEPTTGGCGRGGAGRMREGRWVTVTRRRGADGAAEGTGAVGRRARVSGGRERATEGASGRRRVAASAVAVGNSPGVGASYSSFESASAPWRVDFWRLGGSLPGSGEVRLG</sequence>
<evidence type="ECO:0000256" key="1">
    <source>
        <dbReference type="SAM" id="MobiDB-lite"/>
    </source>
</evidence>
<proteinExistence type="predicted"/>
<feature type="compositionally biased region" description="Low complexity" evidence="1">
    <location>
        <begin position="55"/>
        <end position="64"/>
    </location>
</feature>
<accession>A0A0D9WX18</accession>